<organism evidence="1 2">
    <name type="scientific">Portunus trituberculatus</name>
    <name type="common">Swimming crab</name>
    <name type="synonym">Neptunus trituberculatus</name>
    <dbReference type="NCBI Taxonomy" id="210409"/>
    <lineage>
        <taxon>Eukaryota</taxon>
        <taxon>Metazoa</taxon>
        <taxon>Ecdysozoa</taxon>
        <taxon>Arthropoda</taxon>
        <taxon>Crustacea</taxon>
        <taxon>Multicrustacea</taxon>
        <taxon>Malacostraca</taxon>
        <taxon>Eumalacostraca</taxon>
        <taxon>Eucarida</taxon>
        <taxon>Decapoda</taxon>
        <taxon>Pleocyemata</taxon>
        <taxon>Brachyura</taxon>
        <taxon>Eubrachyura</taxon>
        <taxon>Portunoidea</taxon>
        <taxon>Portunidae</taxon>
        <taxon>Portuninae</taxon>
        <taxon>Portunus</taxon>
    </lineage>
</organism>
<accession>A0A5B7HXX9</accession>
<evidence type="ECO:0000313" key="1">
    <source>
        <dbReference type="EMBL" id="MPC73528.1"/>
    </source>
</evidence>
<dbReference type="Proteomes" id="UP000324222">
    <property type="component" value="Unassembled WGS sequence"/>
</dbReference>
<evidence type="ECO:0000313" key="2">
    <source>
        <dbReference type="Proteomes" id="UP000324222"/>
    </source>
</evidence>
<gene>
    <name evidence="1" type="ORF">E2C01_067860</name>
</gene>
<sequence length="179" mass="19593">MSPFRIYYFSTFENFSALRTSAPRLVVRRCGGANRDDARVASSKGVRDGGVHQRGSMSAITRFKQSVSHGKERKAHQPLPTSTWATPCSVLISIAYVGLVTTSALGVGLSLRPWNISCFVAHACSLNILHYAPLALRPGHQNTQPVLPPGSLRRPPLLATYCPSSYLCFLRKTGQLPRL</sequence>
<reference evidence="1 2" key="1">
    <citation type="submission" date="2019-05" db="EMBL/GenBank/DDBJ databases">
        <title>Another draft genome of Portunus trituberculatus and its Hox gene families provides insights of decapod evolution.</title>
        <authorList>
            <person name="Jeong J.-H."/>
            <person name="Song I."/>
            <person name="Kim S."/>
            <person name="Choi T."/>
            <person name="Kim D."/>
            <person name="Ryu S."/>
            <person name="Kim W."/>
        </authorList>
    </citation>
    <scope>NUCLEOTIDE SEQUENCE [LARGE SCALE GENOMIC DNA]</scope>
    <source>
        <tissue evidence="1">Muscle</tissue>
    </source>
</reference>
<keyword evidence="2" id="KW-1185">Reference proteome</keyword>
<dbReference type="EMBL" id="VSRR010036968">
    <property type="protein sequence ID" value="MPC73528.1"/>
    <property type="molecule type" value="Genomic_DNA"/>
</dbReference>
<dbReference type="AlphaFoldDB" id="A0A5B7HXX9"/>
<comment type="caution">
    <text evidence="1">The sequence shown here is derived from an EMBL/GenBank/DDBJ whole genome shotgun (WGS) entry which is preliminary data.</text>
</comment>
<proteinExistence type="predicted"/>
<protein>
    <submittedName>
        <fullName evidence="1">Uncharacterized protein</fullName>
    </submittedName>
</protein>
<name>A0A5B7HXX9_PORTR</name>